<feature type="compositionally biased region" description="Basic and acidic residues" evidence="2">
    <location>
        <begin position="440"/>
        <end position="457"/>
    </location>
</feature>
<evidence type="ECO:0000313" key="4">
    <source>
        <dbReference type="Proteomes" id="UP000245119"/>
    </source>
</evidence>
<feature type="compositionally biased region" description="Basic and acidic residues" evidence="2">
    <location>
        <begin position="306"/>
        <end position="315"/>
    </location>
</feature>
<evidence type="ECO:0000256" key="2">
    <source>
        <dbReference type="SAM" id="MobiDB-lite"/>
    </source>
</evidence>
<dbReference type="PANTHER" id="PTHR16476">
    <property type="entry name" value="FAMILY WITH SEQUENCE SIMILARITY 216 MEMBER A"/>
    <property type="match status" value="1"/>
</dbReference>
<dbReference type="PANTHER" id="PTHR16476:SF4">
    <property type="entry name" value="PROTEIN FAM216A"/>
    <property type="match status" value="1"/>
</dbReference>
<gene>
    <name evidence="3" type="ORF">C0Q70_06786</name>
</gene>
<comment type="similarity">
    <text evidence="1">Belongs to the FAM216 family.</text>
</comment>
<feature type="compositionally biased region" description="Polar residues" evidence="2">
    <location>
        <begin position="509"/>
        <end position="531"/>
    </location>
</feature>
<dbReference type="AlphaFoldDB" id="A0A2T7PD82"/>
<dbReference type="InterPro" id="IPR029373">
    <property type="entry name" value="FAM216"/>
</dbReference>
<dbReference type="EMBL" id="PZQS01000004">
    <property type="protein sequence ID" value="PVD31374.1"/>
    <property type="molecule type" value="Genomic_DNA"/>
</dbReference>
<organism evidence="3 4">
    <name type="scientific">Pomacea canaliculata</name>
    <name type="common">Golden apple snail</name>
    <dbReference type="NCBI Taxonomy" id="400727"/>
    <lineage>
        <taxon>Eukaryota</taxon>
        <taxon>Metazoa</taxon>
        <taxon>Spiralia</taxon>
        <taxon>Lophotrochozoa</taxon>
        <taxon>Mollusca</taxon>
        <taxon>Gastropoda</taxon>
        <taxon>Caenogastropoda</taxon>
        <taxon>Architaenioglossa</taxon>
        <taxon>Ampullarioidea</taxon>
        <taxon>Ampullariidae</taxon>
        <taxon>Pomacea</taxon>
    </lineage>
</organism>
<reference evidence="3 4" key="1">
    <citation type="submission" date="2018-04" db="EMBL/GenBank/DDBJ databases">
        <title>The genome of golden apple snail Pomacea canaliculata provides insight into stress tolerance and invasive adaptation.</title>
        <authorList>
            <person name="Liu C."/>
            <person name="Liu B."/>
            <person name="Ren Y."/>
            <person name="Zhang Y."/>
            <person name="Wang H."/>
            <person name="Li S."/>
            <person name="Jiang F."/>
            <person name="Yin L."/>
            <person name="Zhang G."/>
            <person name="Qian W."/>
            <person name="Fan W."/>
        </authorList>
    </citation>
    <scope>NUCLEOTIDE SEQUENCE [LARGE SCALE GENOMIC DNA]</scope>
    <source>
        <strain evidence="3">SZHN2017</strain>
        <tissue evidence="3">Muscle</tissue>
    </source>
</reference>
<comment type="caution">
    <text evidence="3">The sequence shown here is derived from an EMBL/GenBank/DDBJ whole genome shotgun (WGS) entry which is preliminary data.</text>
</comment>
<feature type="compositionally biased region" description="Low complexity" evidence="2">
    <location>
        <begin position="258"/>
        <end position="297"/>
    </location>
</feature>
<feature type="compositionally biased region" description="Basic and acidic residues" evidence="2">
    <location>
        <begin position="328"/>
        <end position="357"/>
    </location>
</feature>
<proteinExistence type="inferred from homology"/>
<sequence length="569" mass="64041">MTSLCPGTVFQSSGLNHHSTPCPPSATPADIDKQLSRKPFNGRDWPRDSPVARVYDVGNSSTKLVLLNRRLKKHSRLRGLTDFNGDILAPSPARHISDGSHVNQNRHISCRVPRDQPVDELYRRRPYTSASMYGDLGCLWPVLADPDLSFGERRYLYSVACIYNVNPMKQTKQEQYYQLLYKELMKGYYPSEVHQRYLHYLTSPRKTQFGKLDPEKRAKSAPPPPTLHAQHGQTTPTRVTSGRTTSRMSKRSHANAKSVTSSSSGRPSSISSHPSTSSNKRSKSASSRSQSASTVKSGSSQQHTANEVKHKESNNRDVVQANHKKISHVGDDQGKLTRNEEQDHRNKDGNAENDQHKPQSNTGSPPKREELYEDESNENSPRVITVVSENIKPSTATHTNRDDLDKREGDRRRESGSFSSTGSRSIHHDQQSHSPSFFQDGKKTSDKEHEALHNRESTDEEVITTIHRTQSYEQERQSNTHTEEKRSTHSRPDSGVSQGKEYVAPNRLAKNTSQGSSLKENNQPLNESQAQDEYPLVTVNQTDQGADSDDALPEFSTQERNHDVDKIEY</sequence>
<dbReference type="Proteomes" id="UP000245119">
    <property type="component" value="Linkage Group LG4"/>
</dbReference>
<name>A0A2T7PD82_POMCA</name>
<feature type="compositionally biased region" description="Basic and acidic residues" evidence="2">
    <location>
        <begin position="473"/>
        <end position="492"/>
    </location>
</feature>
<protein>
    <submittedName>
        <fullName evidence="3">Uncharacterized protein</fullName>
    </submittedName>
</protein>
<accession>A0A2T7PD82</accession>
<feature type="compositionally biased region" description="Basic and acidic residues" evidence="2">
    <location>
        <begin position="399"/>
        <end position="415"/>
    </location>
</feature>
<evidence type="ECO:0000313" key="3">
    <source>
        <dbReference type="EMBL" id="PVD31374.1"/>
    </source>
</evidence>
<evidence type="ECO:0000256" key="1">
    <source>
        <dbReference type="ARBA" id="ARBA00008615"/>
    </source>
</evidence>
<feature type="compositionally biased region" description="Polar residues" evidence="2">
    <location>
        <begin position="378"/>
        <end position="398"/>
    </location>
</feature>
<dbReference type="OrthoDB" id="5980156at2759"/>
<feature type="region of interest" description="Disordered" evidence="2">
    <location>
        <begin position="12"/>
        <end position="43"/>
    </location>
</feature>
<feature type="compositionally biased region" description="Basic and acidic residues" evidence="2">
    <location>
        <begin position="557"/>
        <end position="569"/>
    </location>
</feature>
<feature type="region of interest" description="Disordered" evidence="2">
    <location>
        <begin position="208"/>
        <end position="569"/>
    </location>
</feature>
<feature type="compositionally biased region" description="Low complexity" evidence="2">
    <location>
        <begin position="234"/>
        <end position="247"/>
    </location>
</feature>
<keyword evidence="4" id="KW-1185">Reference proteome</keyword>